<protein>
    <submittedName>
        <fullName evidence="2">Uncharacterized protein</fullName>
    </submittedName>
</protein>
<name>A0A246JRG8_9SPHN</name>
<organism evidence="2 3">
    <name type="scientific">Sphingopyxis bauzanensis</name>
    <dbReference type="NCBI Taxonomy" id="651663"/>
    <lineage>
        <taxon>Bacteria</taxon>
        <taxon>Pseudomonadati</taxon>
        <taxon>Pseudomonadota</taxon>
        <taxon>Alphaproteobacteria</taxon>
        <taxon>Sphingomonadales</taxon>
        <taxon>Sphingomonadaceae</taxon>
        <taxon>Sphingopyxis</taxon>
    </lineage>
</organism>
<dbReference type="Proteomes" id="UP000197361">
    <property type="component" value="Unassembled WGS sequence"/>
</dbReference>
<evidence type="ECO:0000256" key="1">
    <source>
        <dbReference type="SAM" id="MobiDB-lite"/>
    </source>
</evidence>
<sequence length="92" mass="9317">MAPADAIAAASTSPKLAKCSGKQRRPANPNGSILPRVDPVAGTSTPADPTPGQDRGRKGVDVFPEPVPPGAKPDQQVPPISSATPPTFYGSC</sequence>
<evidence type="ECO:0000313" key="3">
    <source>
        <dbReference type="Proteomes" id="UP000197361"/>
    </source>
</evidence>
<gene>
    <name evidence="2" type="ORF">CDQ92_11400</name>
</gene>
<comment type="caution">
    <text evidence="2">The sequence shown here is derived from an EMBL/GenBank/DDBJ whole genome shotgun (WGS) entry which is preliminary data.</text>
</comment>
<dbReference type="AlphaFoldDB" id="A0A246JRG8"/>
<feature type="region of interest" description="Disordered" evidence="1">
    <location>
        <begin position="1"/>
        <end position="92"/>
    </location>
</feature>
<dbReference type="EMBL" id="NISK01000003">
    <property type="protein sequence ID" value="OWQ95436.1"/>
    <property type="molecule type" value="Genomic_DNA"/>
</dbReference>
<reference evidence="2 3" key="1">
    <citation type="journal article" date="2010" name="Int. J. Syst. Evol. Microbiol.">
        <title>Sphingopyxis bauzanensis sp. nov., a psychrophilic bacterium isolated from soil.</title>
        <authorList>
            <person name="Zhang D.C."/>
            <person name="Liu H.C."/>
            <person name="Xin Y.H."/>
            <person name="Zhou Y.G."/>
            <person name="Schinner F."/>
            <person name="Margesin R."/>
        </authorList>
    </citation>
    <scope>NUCLEOTIDE SEQUENCE [LARGE SCALE GENOMIC DNA]</scope>
    <source>
        <strain evidence="2 3">DSM 22271</strain>
    </source>
</reference>
<evidence type="ECO:0000313" key="2">
    <source>
        <dbReference type="EMBL" id="OWQ95436.1"/>
    </source>
</evidence>
<keyword evidence="3" id="KW-1185">Reference proteome</keyword>
<proteinExistence type="predicted"/>
<accession>A0A246JRG8</accession>
<feature type="compositionally biased region" description="Low complexity" evidence="1">
    <location>
        <begin position="1"/>
        <end position="10"/>
    </location>
</feature>